<keyword evidence="2" id="KW-1185">Reference proteome</keyword>
<organism evidence="1 2">
    <name type="scientific">Taklimakanibacter albus</name>
    <dbReference type="NCBI Taxonomy" id="2800327"/>
    <lineage>
        <taxon>Bacteria</taxon>
        <taxon>Pseudomonadati</taxon>
        <taxon>Pseudomonadota</taxon>
        <taxon>Alphaproteobacteria</taxon>
        <taxon>Hyphomicrobiales</taxon>
        <taxon>Aestuariivirgaceae</taxon>
        <taxon>Taklimakanibacter</taxon>
    </lineage>
</organism>
<proteinExistence type="predicted"/>
<evidence type="ECO:0000313" key="1">
    <source>
        <dbReference type="EMBL" id="MBK1871553.1"/>
    </source>
</evidence>
<evidence type="ECO:0000313" key="2">
    <source>
        <dbReference type="Proteomes" id="UP000616151"/>
    </source>
</evidence>
<dbReference type="Proteomes" id="UP000616151">
    <property type="component" value="Unassembled WGS sequence"/>
</dbReference>
<comment type="caution">
    <text evidence="1">The sequence shown here is derived from an EMBL/GenBank/DDBJ whole genome shotgun (WGS) entry which is preliminary data.</text>
</comment>
<sequence length="541" mass="59250">MSAIKAPCPQCGSPDNLKIYDDGHEHCWSAGCAYHKASPHGADDERLELSTLPRRADLIPTGSFEDLPKRKLKAETLRRYGYFLHKDAGEIVHVAPYYSQDGELCVQKIRKADKTFPTIGGSTTPCKLFGQQVFGERFDKRLVVTTGEIDAMSVAQVMNFKCASVSVGGGDGAAAKHLKANYRWVDRFSEIVLFFDNDESGQKAATECAQLFQVGKVKLAKVNETRKDASGCLQANKPGEIEEAIYSAETWKPKGIVNAADCLEDVTADEVALRGYDWPWAGLNAATMGIQDATVIYLLAGAGVGKTTGLFHIEYTLLKQGVVIGHLGFEDVRADVMLGIMSVHASKRLTITPTPKEERAALHKELFSSGKFWMFDPETAEWGMKAIIGYIYYLVKALGCRLVVVDPLSFIIAGMEDRDERRAIDWVTMVLAKASKELSVPIVISHHLTRPEGTSHEEGGQISLKQARGSNSIGQFANVVIGMERNQQAEDPQAANDVVIRILKNRRQGKTGIATTLRFDEATGRLNEIASGGTTFGPAEY</sequence>
<gene>
    <name evidence="1" type="ORF">JHL16_34625</name>
</gene>
<dbReference type="EMBL" id="JAENHL010000009">
    <property type="protein sequence ID" value="MBK1871553.1"/>
    <property type="molecule type" value="Genomic_DNA"/>
</dbReference>
<reference evidence="1" key="1">
    <citation type="submission" date="2021-01" db="EMBL/GenBank/DDBJ databases">
        <authorList>
            <person name="Sun Q."/>
        </authorList>
    </citation>
    <scope>NUCLEOTIDE SEQUENCE</scope>
    <source>
        <strain evidence="1">YIM B02566</strain>
    </source>
</reference>
<accession>A0ACC5RGM6</accession>
<protein>
    <submittedName>
        <fullName evidence="1">Toprim domain-containing protein</fullName>
    </submittedName>
</protein>
<name>A0ACC5RGM6_9HYPH</name>